<feature type="region of interest" description="Disordered" evidence="1">
    <location>
        <begin position="300"/>
        <end position="333"/>
    </location>
</feature>
<organism evidence="2 3">
    <name type="scientific">Phytophthora sojae (strain P6497)</name>
    <name type="common">Soybean stem and root rot agent</name>
    <name type="synonym">Phytophthora megasperma f. sp. glycines</name>
    <dbReference type="NCBI Taxonomy" id="1094619"/>
    <lineage>
        <taxon>Eukaryota</taxon>
        <taxon>Sar</taxon>
        <taxon>Stramenopiles</taxon>
        <taxon>Oomycota</taxon>
        <taxon>Peronosporomycetes</taxon>
        <taxon>Peronosporales</taxon>
        <taxon>Peronosporaceae</taxon>
        <taxon>Phytophthora</taxon>
    </lineage>
</organism>
<evidence type="ECO:0000313" key="3">
    <source>
        <dbReference type="Proteomes" id="UP000002640"/>
    </source>
</evidence>
<feature type="region of interest" description="Disordered" evidence="1">
    <location>
        <begin position="188"/>
        <end position="277"/>
    </location>
</feature>
<evidence type="ECO:0000256" key="1">
    <source>
        <dbReference type="SAM" id="MobiDB-lite"/>
    </source>
</evidence>
<feature type="compositionally biased region" description="Basic and acidic residues" evidence="1">
    <location>
        <begin position="599"/>
        <end position="641"/>
    </location>
</feature>
<evidence type="ECO:0008006" key="4">
    <source>
        <dbReference type="Google" id="ProtNLM"/>
    </source>
</evidence>
<evidence type="ECO:0000313" key="2">
    <source>
        <dbReference type="EMBL" id="EGZ12861.1"/>
    </source>
</evidence>
<feature type="region of interest" description="Disordered" evidence="1">
    <location>
        <begin position="530"/>
        <end position="562"/>
    </location>
</feature>
<proteinExistence type="predicted"/>
<feature type="compositionally biased region" description="Polar residues" evidence="1">
    <location>
        <begin position="198"/>
        <end position="213"/>
    </location>
</feature>
<dbReference type="Proteomes" id="UP000002640">
    <property type="component" value="Unassembled WGS sequence"/>
</dbReference>
<dbReference type="KEGG" id="psoj:PHYSODRAFT_511466"/>
<name>G4ZT44_PHYSP</name>
<gene>
    <name evidence="2" type="ORF">PHYSODRAFT_511466</name>
</gene>
<feature type="compositionally biased region" description="Basic and acidic residues" evidence="1">
    <location>
        <begin position="76"/>
        <end position="87"/>
    </location>
</feature>
<dbReference type="EMBL" id="JH159156">
    <property type="protein sequence ID" value="EGZ12861.1"/>
    <property type="molecule type" value="Genomic_DNA"/>
</dbReference>
<accession>G4ZT44</accession>
<feature type="compositionally biased region" description="Polar residues" evidence="1">
    <location>
        <begin position="252"/>
        <end position="277"/>
    </location>
</feature>
<keyword evidence="3" id="KW-1185">Reference proteome</keyword>
<feature type="compositionally biased region" description="Polar residues" evidence="1">
    <location>
        <begin position="301"/>
        <end position="315"/>
    </location>
</feature>
<dbReference type="InParanoid" id="G4ZT44"/>
<feature type="region of interest" description="Disordered" evidence="1">
    <location>
        <begin position="599"/>
        <end position="649"/>
    </location>
</feature>
<reference evidence="2 3" key="1">
    <citation type="journal article" date="2006" name="Science">
        <title>Phytophthora genome sequences uncover evolutionary origins and mechanisms of pathogenesis.</title>
        <authorList>
            <person name="Tyler B.M."/>
            <person name="Tripathy S."/>
            <person name="Zhang X."/>
            <person name="Dehal P."/>
            <person name="Jiang R.H."/>
            <person name="Aerts A."/>
            <person name="Arredondo F.D."/>
            <person name="Baxter L."/>
            <person name="Bensasson D."/>
            <person name="Beynon J.L."/>
            <person name="Chapman J."/>
            <person name="Damasceno C.M."/>
            <person name="Dorrance A.E."/>
            <person name="Dou D."/>
            <person name="Dickerman A.W."/>
            <person name="Dubchak I.L."/>
            <person name="Garbelotto M."/>
            <person name="Gijzen M."/>
            <person name="Gordon S.G."/>
            <person name="Govers F."/>
            <person name="Grunwald N.J."/>
            <person name="Huang W."/>
            <person name="Ivors K.L."/>
            <person name="Jones R.W."/>
            <person name="Kamoun S."/>
            <person name="Krampis K."/>
            <person name="Lamour K.H."/>
            <person name="Lee M.K."/>
            <person name="McDonald W.H."/>
            <person name="Medina M."/>
            <person name="Meijer H.J."/>
            <person name="Nordberg E.K."/>
            <person name="Maclean D.J."/>
            <person name="Ospina-Giraldo M.D."/>
            <person name="Morris P.F."/>
            <person name="Phuntumart V."/>
            <person name="Putnam N.H."/>
            <person name="Rash S."/>
            <person name="Rose J.K."/>
            <person name="Sakihama Y."/>
            <person name="Salamov A.A."/>
            <person name="Savidor A."/>
            <person name="Scheuring C.F."/>
            <person name="Smith B.M."/>
            <person name="Sobral B.W."/>
            <person name="Terry A."/>
            <person name="Torto-Alalibo T.A."/>
            <person name="Win J."/>
            <person name="Xu Z."/>
            <person name="Zhang H."/>
            <person name="Grigoriev I.V."/>
            <person name="Rokhsar D.S."/>
            <person name="Boore J.L."/>
        </authorList>
    </citation>
    <scope>NUCLEOTIDE SEQUENCE [LARGE SCALE GENOMIC DNA]</scope>
    <source>
        <strain evidence="2 3">P6497</strain>
    </source>
</reference>
<sequence>MDLEDKPQPPPQVPSGTPVDRDASQDPPTKQTKAGKDRYAFADSPVKPDAYFLSPDKTKSMTRAKMKAPDLDDDDPKASSHEESEEAGWRRYHEKQLCDFLAWDPMMRLLGVKPIGDLQGPVALPAPAKREGILAEMERLMQLLKEAGLVAGAFDARAIYDVDPIQIHATTDMLSNRLKELVGEIQLKTDPEVPDPSSPQAGSTGCRTSSPYVSTAELGSDTSSEPRRMSLGPSGASMLRTRAQIQREARTQSRSQPRSKKPSTASVDPTATASGSNISTGRLVSYFQAAMGRFLKEQGGLTPTQAPEATQNPGSQDVEMESTGSSDPDQHWEYDPDDIDFPVPDTVATTATGSTGSALIQRVRISALSDLKEFSGKDQDEDRARAWISKVKSAFLRDQAPDEEKCLTFADLLSGSARNWYRQLPRSTRNKWSDLLRSFQTQYCGLGISVARQYYHARKRSDESPLDYLYRLNVAGLRARLKIKDGGSKEKREYVDHFIETLGDPDLADRLTLLRRPDADELEEVLRALDRAKNRQKKPAYGSSKYRQKAPATPTPATPAKHVRAIQVQPDSGSESGSSDGSDSECDGYRRIYLAASQDHAEHAEEEQKTLDRNPPDRPQQDPPSRDSRSRTHADGPERSRCTHCGSKRHSHLGCWKRLTCEKCGKKGHPGDHCLFLCRGCGELHDVGRCPMEEFYNQIRQWFNPAKHAGMLPEMAEKMLN</sequence>
<protein>
    <recommendedName>
        <fullName evidence="4">CCHC-type domain-containing protein</fullName>
    </recommendedName>
</protein>
<dbReference type="GeneID" id="20659239"/>
<dbReference type="AlphaFoldDB" id="G4ZT44"/>
<dbReference type="RefSeq" id="XP_009530290.1">
    <property type="nucleotide sequence ID" value="XM_009531995.1"/>
</dbReference>
<feature type="region of interest" description="Disordered" evidence="1">
    <location>
        <begin position="1"/>
        <end position="87"/>
    </location>
</feature>